<comment type="caution">
    <text evidence="2">The sequence shown here is derived from an EMBL/GenBank/DDBJ whole genome shotgun (WGS) entry which is preliminary data.</text>
</comment>
<organism evidence="2 3">
    <name type="scientific">Variovorax guangxiensis</name>
    <dbReference type="NCBI Taxonomy" id="1775474"/>
    <lineage>
        <taxon>Bacteria</taxon>
        <taxon>Pseudomonadati</taxon>
        <taxon>Pseudomonadota</taxon>
        <taxon>Betaproteobacteria</taxon>
        <taxon>Burkholderiales</taxon>
        <taxon>Comamonadaceae</taxon>
        <taxon>Variovorax</taxon>
    </lineage>
</organism>
<evidence type="ECO:0000313" key="2">
    <source>
        <dbReference type="EMBL" id="TPG27553.1"/>
    </source>
</evidence>
<name>A0A502DQF6_9BURK</name>
<evidence type="ECO:0000256" key="1">
    <source>
        <dbReference type="SAM" id="SignalP"/>
    </source>
</evidence>
<protein>
    <submittedName>
        <fullName evidence="2">Alpha/beta hydrolase</fullName>
    </submittedName>
</protein>
<feature type="signal peptide" evidence="1">
    <location>
        <begin position="1"/>
        <end position="20"/>
    </location>
</feature>
<dbReference type="OrthoDB" id="5431193at2"/>
<dbReference type="InterPro" id="IPR029058">
    <property type="entry name" value="AB_hydrolase_fold"/>
</dbReference>
<sequence length="250" mass="26763">MAAVCLAALLTAGCASLRSATAPMYTVSDPSQCVARADTLLVLLPGVYSNPDEFAREGFVRAVQEQRLAVDVVRVDAHLGYYEKGTFVDRLRQDVIAPAQARGYRAIWIAGISLGGFGGLIYAQERPGELAGLVALAPYLGDPTLAEEVAEAGGLLRWTAPARVSEDARTQREAALWSGLKGYASPSGNALPPLWLGYGTADRFARSNGLLGAVLPGERVFTTDGGHDWAPWRRLWHAMLPTLPLPRCTS</sequence>
<keyword evidence="2" id="KW-0378">Hydrolase</keyword>
<dbReference type="EMBL" id="RCZI01000003">
    <property type="protein sequence ID" value="TPG27553.1"/>
    <property type="molecule type" value="Genomic_DNA"/>
</dbReference>
<feature type="chain" id="PRO_5021492115" evidence="1">
    <location>
        <begin position="21"/>
        <end position="250"/>
    </location>
</feature>
<dbReference type="SUPFAM" id="SSF53474">
    <property type="entry name" value="alpha/beta-Hydrolases"/>
    <property type="match status" value="1"/>
</dbReference>
<dbReference type="Proteomes" id="UP000319212">
    <property type="component" value="Unassembled WGS sequence"/>
</dbReference>
<gene>
    <name evidence="2" type="ORF">EAH82_12305</name>
</gene>
<keyword evidence="1" id="KW-0732">Signal</keyword>
<proteinExistence type="predicted"/>
<dbReference type="GO" id="GO:0016787">
    <property type="term" value="F:hydrolase activity"/>
    <property type="evidence" value="ECO:0007669"/>
    <property type="project" value="UniProtKB-KW"/>
</dbReference>
<dbReference type="AlphaFoldDB" id="A0A502DQF6"/>
<reference evidence="2 3" key="1">
    <citation type="journal article" date="2019" name="Environ. Microbiol.">
        <title>Species interactions and distinct microbial communities in high Arctic permafrost affected cryosols are associated with the CH4 and CO2 gas fluxes.</title>
        <authorList>
            <person name="Altshuler I."/>
            <person name="Hamel J."/>
            <person name="Turney S."/>
            <person name="Magnuson E."/>
            <person name="Levesque R."/>
            <person name="Greer C."/>
            <person name="Whyte L.G."/>
        </authorList>
    </citation>
    <scope>NUCLEOTIDE SEQUENCE [LARGE SCALE GENOMIC DNA]</scope>
    <source>
        <strain evidence="2 3">S06.C</strain>
    </source>
</reference>
<accession>A0A502DQF6</accession>
<evidence type="ECO:0000313" key="3">
    <source>
        <dbReference type="Proteomes" id="UP000319212"/>
    </source>
</evidence>
<dbReference type="Gene3D" id="3.40.50.1820">
    <property type="entry name" value="alpha/beta hydrolase"/>
    <property type="match status" value="1"/>
</dbReference>